<evidence type="ECO:0000313" key="1">
    <source>
        <dbReference type="EMBL" id="EER43156.1"/>
    </source>
</evidence>
<organism evidence="1 2">
    <name type="scientific">Ajellomyces capsulatus (strain H143)</name>
    <name type="common">Darling's disease fungus</name>
    <name type="synonym">Histoplasma capsulatum</name>
    <dbReference type="NCBI Taxonomy" id="544712"/>
    <lineage>
        <taxon>Eukaryota</taxon>
        <taxon>Fungi</taxon>
        <taxon>Dikarya</taxon>
        <taxon>Ascomycota</taxon>
        <taxon>Pezizomycotina</taxon>
        <taxon>Eurotiomycetes</taxon>
        <taxon>Eurotiomycetidae</taxon>
        <taxon>Onygenales</taxon>
        <taxon>Ajellomycetaceae</taxon>
        <taxon>Histoplasma</taxon>
    </lineage>
</organism>
<gene>
    <name evidence="1" type="ORF">HCDG_03054</name>
</gene>
<proteinExistence type="predicted"/>
<dbReference type="AlphaFoldDB" id="C6HA23"/>
<dbReference type="Proteomes" id="UP000002624">
    <property type="component" value="Unassembled WGS sequence"/>
</dbReference>
<dbReference type="HOGENOM" id="CLU_2003235_0_0_1"/>
<dbReference type="VEuPathDB" id="FungiDB:HCDG_03054"/>
<dbReference type="EMBL" id="GG692421">
    <property type="protein sequence ID" value="EER43156.1"/>
    <property type="molecule type" value="Genomic_DNA"/>
</dbReference>
<sequence length="124" mass="14263">MSSAELNCSVSLVRRLICYTDVDRWSKVNWFSTGQFNSVQQLHSRGPANMKLCEPSEWTVSRDEISYGKSLLKEHIVTQHEQTPPGANLQESWFITPTGIIRGQNIWKLFNLVSSLDYTHKILH</sequence>
<reference evidence="2" key="1">
    <citation type="submission" date="2009-05" db="EMBL/GenBank/DDBJ databases">
        <title>The genome sequence of Ajellomyces capsulatus strain H143.</title>
        <authorList>
            <person name="Champion M."/>
            <person name="Cuomo C.A."/>
            <person name="Ma L.-J."/>
            <person name="Henn M.R."/>
            <person name="Sil A."/>
            <person name="Goldman B."/>
            <person name="Young S.K."/>
            <person name="Kodira C.D."/>
            <person name="Zeng Q."/>
            <person name="Koehrsen M."/>
            <person name="Alvarado L."/>
            <person name="Berlin A.M."/>
            <person name="Borenstein D."/>
            <person name="Chen Z."/>
            <person name="Engels R."/>
            <person name="Freedman E."/>
            <person name="Gellesch M."/>
            <person name="Goldberg J."/>
            <person name="Griggs A."/>
            <person name="Gujja S."/>
            <person name="Heiman D.I."/>
            <person name="Hepburn T.A."/>
            <person name="Howarth C."/>
            <person name="Jen D."/>
            <person name="Larson L."/>
            <person name="Lewis B."/>
            <person name="Mehta T."/>
            <person name="Park D."/>
            <person name="Pearson M."/>
            <person name="Roberts A."/>
            <person name="Saif S."/>
            <person name="Shea T.D."/>
            <person name="Shenoy N."/>
            <person name="Sisk P."/>
            <person name="Stolte C."/>
            <person name="Sykes S."/>
            <person name="Walk T."/>
            <person name="White J."/>
            <person name="Yandava C."/>
            <person name="Klein B."/>
            <person name="McEwen J.G."/>
            <person name="Puccia R."/>
            <person name="Goldman G.H."/>
            <person name="Felipe M.S."/>
            <person name="Nino-Vega G."/>
            <person name="San-Blas G."/>
            <person name="Taylor J.W."/>
            <person name="Mendoza L."/>
            <person name="Galagan J.E."/>
            <person name="Nusbaum C."/>
            <person name="Birren B.W."/>
        </authorList>
    </citation>
    <scope>NUCLEOTIDE SEQUENCE [LARGE SCALE GENOMIC DNA]</scope>
    <source>
        <strain evidence="2">H143</strain>
    </source>
</reference>
<evidence type="ECO:0000313" key="2">
    <source>
        <dbReference type="Proteomes" id="UP000002624"/>
    </source>
</evidence>
<protein>
    <submittedName>
        <fullName evidence="1">Uncharacterized protein</fullName>
    </submittedName>
</protein>
<name>C6HA23_AJECH</name>
<accession>C6HA23</accession>